<dbReference type="InterPro" id="IPR029787">
    <property type="entry name" value="Nucleotide_cyclase"/>
</dbReference>
<keyword evidence="4" id="KW-1185">Reference proteome</keyword>
<feature type="transmembrane region" description="Helical" evidence="1">
    <location>
        <begin position="58"/>
        <end position="80"/>
    </location>
</feature>
<dbReference type="NCBIfam" id="TIGR00254">
    <property type="entry name" value="GGDEF"/>
    <property type="match status" value="1"/>
</dbReference>
<dbReference type="Gene3D" id="3.30.70.270">
    <property type="match status" value="1"/>
</dbReference>
<keyword evidence="1" id="KW-0472">Membrane</keyword>
<feature type="transmembrane region" description="Helical" evidence="1">
    <location>
        <begin position="192"/>
        <end position="218"/>
    </location>
</feature>
<dbReference type="SUPFAM" id="SSF55073">
    <property type="entry name" value="Nucleotide cyclase"/>
    <property type="match status" value="1"/>
</dbReference>
<dbReference type="PANTHER" id="PTHR46663">
    <property type="entry name" value="DIGUANYLATE CYCLASE DGCT-RELATED"/>
    <property type="match status" value="1"/>
</dbReference>
<dbReference type="AlphaFoldDB" id="A0A3S0JLA9"/>
<protein>
    <submittedName>
        <fullName evidence="3">Diguanylate cyclase</fullName>
    </submittedName>
</protein>
<evidence type="ECO:0000259" key="2">
    <source>
        <dbReference type="PROSITE" id="PS50887"/>
    </source>
</evidence>
<dbReference type="Pfam" id="PF17149">
    <property type="entry name" value="CHASE5"/>
    <property type="match status" value="1"/>
</dbReference>
<keyword evidence="1" id="KW-1133">Transmembrane helix</keyword>
<accession>A0A3S0JLA9</accession>
<dbReference type="Proteomes" id="UP000277007">
    <property type="component" value="Unassembled WGS sequence"/>
</dbReference>
<comment type="caution">
    <text evidence="3">The sequence shown here is derived from an EMBL/GenBank/DDBJ whole genome shotgun (WGS) entry which is preliminary data.</text>
</comment>
<evidence type="ECO:0000313" key="3">
    <source>
        <dbReference type="EMBL" id="RTR23597.1"/>
    </source>
</evidence>
<reference evidence="3 4" key="1">
    <citation type="submission" date="2018-12" db="EMBL/GenBank/DDBJ databases">
        <authorList>
            <person name="Yang Y."/>
        </authorList>
    </citation>
    <scope>NUCLEOTIDE SEQUENCE [LARGE SCALE GENOMIC DNA]</scope>
    <source>
        <strain evidence="3 4">L-25-5w-1</strain>
    </source>
</reference>
<organism evidence="3 4">
    <name type="scientific">Azospirillum griseum</name>
    <dbReference type="NCBI Taxonomy" id="2496639"/>
    <lineage>
        <taxon>Bacteria</taxon>
        <taxon>Pseudomonadati</taxon>
        <taxon>Pseudomonadota</taxon>
        <taxon>Alphaproteobacteria</taxon>
        <taxon>Rhodospirillales</taxon>
        <taxon>Azospirillaceae</taxon>
        <taxon>Azospirillum</taxon>
    </lineage>
</organism>
<evidence type="ECO:0000256" key="1">
    <source>
        <dbReference type="SAM" id="Phobius"/>
    </source>
</evidence>
<keyword evidence="1" id="KW-0812">Transmembrane</keyword>
<dbReference type="InterPro" id="IPR033414">
    <property type="entry name" value="Sensor_dom"/>
</dbReference>
<dbReference type="InterPro" id="IPR000160">
    <property type="entry name" value="GGDEF_dom"/>
</dbReference>
<feature type="domain" description="GGDEF" evidence="2">
    <location>
        <begin position="341"/>
        <end position="468"/>
    </location>
</feature>
<dbReference type="InterPro" id="IPR052163">
    <property type="entry name" value="DGC-Regulatory_Protein"/>
</dbReference>
<dbReference type="SMART" id="SM00267">
    <property type="entry name" value="GGDEF"/>
    <property type="match status" value="1"/>
</dbReference>
<dbReference type="Pfam" id="PF00990">
    <property type="entry name" value="GGDEF"/>
    <property type="match status" value="1"/>
</dbReference>
<sequence>MDRCGGRPVRLRQRPTIGRSVDPLQSIHPAVRITRLAMEHAPVSRTMVRNWSRLGPRLLLWVLLISGVITLASITLQVTMEYRRDMSNLRNALDVIEKMELPSLTVAAWNFDRNQLQAHVGGMLESPWVSAAQLRYGVKENAVITAGDLGADMSDVREYPLLHINGTTQVQVGRLLVRPNMEEVHRRTKERLVLILGTQIANAIVMSASLLLLVSALITRHLHRMAAFARSFVPGETFTPLALDRGQSPPNDELTLLQESLNNAYHRLNDAHAREQRHIEELERCVAIRTEELRTINARLSESEQAMRVLAHSDPLTGLANRILLDERLERALSRAVRHRRDVVVLLIDLNDFKPINDRYGHAAGDDLLRTQADRMRLLLRDTDTLARIGGDEFVVVLEDLEPKADITRVIDAMATALSTPWVWEGKTITVSGSIGLARFPADANNAAALLRHADDAMYIAKRLRRRA</sequence>
<proteinExistence type="predicted"/>
<dbReference type="InterPro" id="IPR043128">
    <property type="entry name" value="Rev_trsase/Diguanyl_cyclase"/>
</dbReference>
<dbReference type="PANTHER" id="PTHR46663:SF2">
    <property type="entry name" value="GGDEF DOMAIN-CONTAINING PROTEIN"/>
    <property type="match status" value="1"/>
</dbReference>
<gene>
    <name evidence="3" type="ORF">EJ903_03440</name>
</gene>
<dbReference type="CDD" id="cd01949">
    <property type="entry name" value="GGDEF"/>
    <property type="match status" value="1"/>
</dbReference>
<dbReference type="EMBL" id="RXMA01000002">
    <property type="protein sequence ID" value="RTR23597.1"/>
    <property type="molecule type" value="Genomic_DNA"/>
</dbReference>
<dbReference type="PROSITE" id="PS50887">
    <property type="entry name" value="GGDEF"/>
    <property type="match status" value="1"/>
</dbReference>
<name>A0A3S0JLA9_9PROT</name>
<evidence type="ECO:0000313" key="4">
    <source>
        <dbReference type="Proteomes" id="UP000277007"/>
    </source>
</evidence>